<organism evidence="10">
    <name type="scientific">bioreactor metagenome</name>
    <dbReference type="NCBI Taxonomy" id="1076179"/>
    <lineage>
        <taxon>unclassified sequences</taxon>
        <taxon>metagenomes</taxon>
        <taxon>ecological metagenomes</taxon>
    </lineage>
</organism>
<comment type="subcellular location">
    <subcellularLocation>
        <location evidence="1">Cell outer membrane</location>
    </subcellularLocation>
</comment>
<keyword evidence="3" id="KW-0813">Transport</keyword>
<dbReference type="PROSITE" id="PS51779">
    <property type="entry name" value="POTRA"/>
    <property type="match status" value="1"/>
</dbReference>
<dbReference type="GO" id="GO:0098046">
    <property type="term" value="C:type V protein secretion system complex"/>
    <property type="evidence" value="ECO:0007669"/>
    <property type="project" value="TreeGrafter"/>
</dbReference>
<dbReference type="AlphaFoldDB" id="A0A644ZWA2"/>
<dbReference type="GO" id="GO:0008320">
    <property type="term" value="F:protein transmembrane transporter activity"/>
    <property type="evidence" value="ECO:0007669"/>
    <property type="project" value="TreeGrafter"/>
</dbReference>
<dbReference type="Gene3D" id="2.40.160.50">
    <property type="entry name" value="membrane protein fhac: a member of the omp85/tpsb transporter family"/>
    <property type="match status" value="1"/>
</dbReference>
<evidence type="ECO:0000256" key="7">
    <source>
        <dbReference type="ARBA" id="ARBA00023136"/>
    </source>
</evidence>
<protein>
    <recommendedName>
        <fullName evidence="9">POTRA domain-containing protein</fullName>
    </recommendedName>
</protein>
<proteinExistence type="inferred from homology"/>
<dbReference type="Pfam" id="PF03865">
    <property type="entry name" value="ShlB"/>
    <property type="match status" value="1"/>
</dbReference>
<dbReference type="Gene3D" id="3.10.20.310">
    <property type="entry name" value="membrane protein fhac"/>
    <property type="match status" value="1"/>
</dbReference>
<dbReference type="InterPro" id="IPR051544">
    <property type="entry name" value="TPS_OM_transporter"/>
</dbReference>
<keyword evidence="4" id="KW-1134">Transmembrane beta strand</keyword>
<evidence type="ECO:0000256" key="6">
    <source>
        <dbReference type="ARBA" id="ARBA00022927"/>
    </source>
</evidence>
<dbReference type="GO" id="GO:0009279">
    <property type="term" value="C:cell outer membrane"/>
    <property type="evidence" value="ECO:0007669"/>
    <property type="project" value="UniProtKB-SubCell"/>
</dbReference>
<evidence type="ECO:0000256" key="2">
    <source>
        <dbReference type="ARBA" id="ARBA00009055"/>
    </source>
</evidence>
<keyword evidence="5" id="KW-0812">Transmembrane</keyword>
<comment type="similarity">
    <text evidence="2">Belongs to the TPS (TC 1.B.20) family.</text>
</comment>
<evidence type="ECO:0000256" key="3">
    <source>
        <dbReference type="ARBA" id="ARBA00022448"/>
    </source>
</evidence>
<dbReference type="EMBL" id="VSSQ01010750">
    <property type="protein sequence ID" value="MPM45122.1"/>
    <property type="molecule type" value="Genomic_DNA"/>
</dbReference>
<evidence type="ECO:0000259" key="9">
    <source>
        <dbReference type="PROSITE" id="PS51779"/>
    </source>
</evidence>
<keyword evidence="8" id="KW-0998">Cell outer membrane</keyword>
<comment type="caution">
    <text evidence="10">The sequence shown here is derived from an EMBL/GenBank/DDBJ whole genome shotgun (WGS) entry which is preliminary data.</text>
</comment>
<evidence type="ECO:0000256" key="5">
    <source>
        <dbReference type="ARBA" id="ARBA00022692"/>
    </source>
</evidence>
<dbReference type="Pfam" id="PF08479">
    <property type="entry name" value="POTRA_2"/>
    <property type="match status" value="1"/>
</dbReference>
<dbReference type="PANTHER" id="PTHR34597:SF1">
    <property type="entry name" value="HEME_HEMOPEXIN TRANSPORTER PROTEIN HUXB"/>
    <property type="match status" value="1"/>
</dbReference>
<sequence>MPEQKQETVVVEKEKTAPQADESKTVFAVKKIEFDTTEILSAEELANVARKYEGRELGLQDLNVMLEEINELYYSKKVITAKAILPPQKITDGVVRVKLIEGHYGDFKITGNKYTHAEYILNRINVKKMQLVRLDELEKNLTYFNRTNDISLKAELVPGKEVGTTDCILHVQEPSLWETTLYADNAGSKDSGLYRIGALVTVNSLNGGRESLVINPTWTKGTLAGSIYYSQPIDNYGTKVGFSYSKNALDIIDGFLESMDVEGNSEDLGLNFSRPLKVTSDIKTEAFADVHHKLSETDFFGENLLHTVLNTYTAGYSVQQNLKDGLWYANLSGTHIHGSQKDNYSNESFSRGNMTLIRQQAFSSKQIFTLHTSAQYSNSKELPSAEQFSLGGISTVKGFKESAISGEKGYYFGVEYSIPVNDTINSKVFIGLDHGAVKQAFRNGSYQRDYLTSASIGYSQNVGKNAFAKAVLGVPLANSDSVSPDKARAHFYLQRKL</sequence>
<reference evidence="10" key="1">
    <citation type="submission" date="2019-08" db="EMBL/GenBank/DDBJ databases">
        <authorList>
            <person name="Kucharzyk K."/>
            <person name="Murdoch R.W."/>
            <person name="Higgins S."/>
            <person name="Loffler F."/>
        </authorList>
    </citation>
    <scope>NUCLEOTIDE SEQUENCE</scope>
</reference>
<evidence type="ECO:0000256" key="4">
    <source>
        <dbReference type="ARBA" id="ARBA00022452"/>
    </source>
</evidence>
<dbReference type="PANTHER" id="PTHR34597">
    <property type="entry name" value="SLR1661 PROTEIN"/>
    <property type="match status" value="1"/>
</dbReference>
<dbReference type="InterPro" id="IPR005565">
    <property type="entry name" value="Hemolysn_activator_HlyB_C"/>
</dbReference>
<evidence type="ECO:0000313" key="10">
    <source>
        <dbReference type="EMBL" id="MPM45122.1"/>
    </source>
</evidence>
<name>A0A644ZWA2_9ZZZZ</name>
<accession>A0A644ZWA2</accession>
<evidence type="ECO:0000256" key="1">
    <source>
        <dbReference type="ARBA" id="ARBA00004442"/>
    </source>
</evidence>
<feature type="domain" description="POTRA" evidence="9">
    <location>
        <begin position="27"/>
        <end position="102"/>
    </location>
</feature>
<dbReference type="InterPro" id="IPR034746">
    <property type="entry name" value="POTRA"/>
</dbReference>
<gene>
    <name evidence="10" type="ORF">SDC9_91807</name>
</gene>
<evidence type="ECO:0000256" key="8">
    <source>
        <dbReference type="ARBA" id="ARBA00023237"/>
    </source>
</evidence>
<dbReference type="InterPro" id="IPR013686">
    <property type="entry name" value="Polypept-transport_assoc_ShlB"/>
</dbReference>
<dbReference type="GO" id="GO:0046819">
    <property type="term" value="P:protein secretion by the type V secretion system"/>
    <property type="evidence" value="ECO:0007669"/>
    <property type="project" value="TreeGrafter"/>
</dbReference>
<keyword evidence="6" id="KW-0653">Protein transport</keyword>
<keyword evidence="7" id="KW-0472">Membrane</keyword>